<proteinExistence type="predicted"/>
<name>A0AAE1E9R6_9GAST</name>
<reference evidence="2" key="1">
    <citation type="journal article" date="2023" name="G3 (Bethesda)">
        <title>A reference genome for the long-term kleptoplast-retaining sea slug Elysia crispata morphotype clarki.</title>
        <authorList>
            <person name="Eastman K.E."/>
            <person name="Pendleton A.L."/>
            <person name="Shaikh M.A."/>
            <person name="Suttiyut T."/>
            <person name="Ogas R."/>
            <person name="Tomko P."/>
            <person name="Gavelis G."/>
            <person name="Widhalm J.R."/>
            <person name="Wisecaver J.H."/>
        </authorList>
    </citation>
    <scope>NUCLEOTIDE SEQUENCE</scope>
    <source>
        <strain evidence="2">ECLA1</strain>
    </source>
</reference>
<dbReference type="InterPro" id="IPR049012">
    <property type="entry name" value="Mutator_transp_dom"/>
</dbReference>
<dbReference type="Proteomes" id="UP001283361">
    <property type="component" value="Unassembled WGS sequence"/>
</dbReference>
<sequence length="239" mass="27070">MNHDGSSGMVEVEASKAMWGRSMARNLRYIPIINDGDNKNCSETLELDPYPGFEVVKECNNHVANRPGTGLRNLVTTEFERGNTLRCRKTGLLQESVASKCSTTAELRKKTMWTLKHFCSTDDKPQHEDCPAGKDSWCFFQRALTYGKTPPIHQGKSSCYLVPRVAEAVAPHYERLNSVTASACWLTGHTVKISQKKYAKQVKKAEGRQLKTWKRRRLEISLATARAQQEYERREEGSS</sequence>
<dbReference type="EMBL" id="JAWDGP010000714">
    <property type="protein sequence ID" value="KAK3798133.1"/>
    <property type="molecule type" value="Genomic_DNA"/>
</dbReference>
<dbReference type="AlphaFoldDB" id="A0AAE1E9R6"/>
<organism evidence="2 3">
    <name type="scientific">Elysia crispata</name>
    <name type="common">lettuce slug</name>
    <dbReference type="NCBI Taxonomy" id="231223"/>
    <lineage>
        <taxon>Eukaryota</taxon>
        <taxon>Metazoa</taxon>
        <taxon>Spiralia</taxon>
        <taxon>Lophotrochozoa</taxon>
        <taxon>Mollusca</taxon>
        <taxon>Gastropoda</taxon>
        <taxon>Heterobranchia</taxon>
        <taxon>Euthyneura</taxon>
        <taxon>Panpulmonata</taxon>
        <taxon>Sacoglossa</taxon>
        <taxon>Placobranchoidea</taxon>
        <taxon>Plakobranchidae</taxon>
        <taxon>Elysia</taxon>
    </lineage>
</organism>
<keyword evidence="3" id="KW-1185">Reference proteome</keyword>
<evidence type="ECO:0000313" key="3">
    <source>
        <dbReference type="Proteomes" id="UP001283361"/>
    </source>
</evidence>
<feature type="domain" description="Mutator-like transposase" evidence="1">
    <location>
        <begin position="1"/>
        <end position="138"/>
    </location>
</feature>
<protein>
    <recommendedName>
        <fullName evidence="1">Mutator-like transposase domain-containing protein</fullName>
    </recommendedName>
</protein>
<evidence type="ECO:0000313" key="2">
    <source>
        <dbReference type="EMBL" id="KAK3798133.1"/>
    </source>
</evidence>
<gene>
    <name evidence="2" type="ORF">RRG08_049965</name>
</gene>
<accession>A0AAE1E9R6</accession>
<dbReference type="Pfam" id="PF20700">
    <property type="entry name" value="Mutator"/>
    <property type="match status" value="1"/>
</dbReference>
<evidence type="ECO:0000259" key="1">
    <source>
        <dbReference type="Pfam" id="PF20700"/>
    </source>
</evidence>
<comment type="caution">
    <text evidence="2">The sequence shown here is derived from an EMBL/GenBank/DDBJ whole genome shotgun (WGS) entry which is preliminary data.</text>
</comment>